<dbReference type="OrthoDB" id="7325958at2"/>
<dbReference type="Proteomes" id="UP000468943">
    <property type="component" value="Unassembled WGS sequence"/>
</dbReference>
<keyword evidence="1" id="KW-1133">Transmembrane helix</keyword>
<protein>
    <recommendedName>
        <fullName evidence="4">Tetratricopeptide repeat protein</fullName>
    </recommendedName>
</protein>
<reference evidence="2 3" key="1">
    <citation type="submission" date="2019-12" db="EMBL/GenBank/DDBJ databases">
        <title>Genomic-based taxomic classification of the family Erythrobacteraceae.</title>
        <authorList>
            <person name="Xu L."/>
        </authorList>
    </citation>
    <scope>NUCLEOTIDE SEQUENCE [LARGE SCALE GENOMIC DNA]</scope>
    <source>
        <strain evidence="2 3">JCM 17802</strain>
    </source>
</reference>
<gene>
    <name evidence="2" type="ORF">GRI36_08690</name>
</gene>
<organism evidence="2 3">
    <name type="scientific">Pontixanthobacter gangjinensis</name>
    <dbReference type="NCBI Taxonomy" id="1028742"/>
    <lineage>
        <taxon>Bacteria</taxon>
        <taxon>Pseudomonadati</taxon>
        <taxon>Pseudomonadota</taxon>
        <taxon>Alphaproteobacteria</taxon>
        <taxon>Sphingomonadales</taxon>
        <taxon>Erythrobacteraceae</taxon>
        <taxon>Pontixanthobacter</taxon>
    </lineage>
</organism>
<evidence type="ECO:0000256" key="1">
    <source>
        <dbReference type="SAM" id="Phobius"/>
    </source>
</evidence>
<keyword evidence="1" id="KW-0812">Transmembrane</keyword>
<evidence type="ECO:0008006" key="4">
    <source>
        <dbReference type="Google" id="ProtNLM"/>
    </source>
</evidence>
<keyword evidence="3" id="KW-1185">Reference proteome</keyword>
<comment type="caution">
    <text evidence="2">The sequence shown here is derived from an EMBL/GenBank/DDBJ whole genome shotgun (WGS) entry which is preliminary data.</text>
</comment>
<feature type="transmembrane region" description="Helical" evidence="1">
    <location>
        <begin position="21"/>
        <end position="39"/>
    </location>
</feature>
<sequence>MFTFDRTKSARNNAKRPGSNIALAIALMAGSALGVAGFADTAQAQKRDRNAEKEPKADYSKDFVAVYSPISALASGEAADPAAAAARISEIIAAVNTDDDRNAAGGLVYGLGRTLDRTDLQLQGLNLMLESGKHPRPGQLHFSAHQIHRDLEQYQEARASLQSAIDIDYSFEGAMSDGSTRVLSTPDFQVTISELYFDEGNYQGGFDYLQGLIDANLAAGSKPDEVWLRRAFSVANSNDMLESALDFSAMHVQYYPSEVSWNNAFAVRRNNLDLDDGMTLDLMRLVNHTGMMKTGRDYVDYIDSADARRLPGEVSRIVNQAISSGVLQANDAFVAEAKSTAQGRLAADKADLPALESDARKASSTALTATAAGDVFLSYGTFDKAEEMYKIAATKPGADLPRVYTRLGIAQTDLGKIDDAKATFAMVEGTRSAIASLWMLYADSKATPNAAKAAEMVDVPSEM</sequence>
<dbReference type="InterPro" id="IPR011990">
    <property type="entry name" value="TPR-like_helical_dom_sf"/>
</dbReference>
<name>A0A6I4SP97_9SPHN</name>
<keyword evidence="1" id="KW-0472">Membrane</keyword>
<accession>A0A6I4SP97</accession>
<proteinExistence type="predicted"/>
<evidence type="ECO:0000313" key="3">
    <source>
        <dbReference type="Proteomes" id="UP000468943"/>
    </source>
</evidence>
<dbReference type="EMBL" id="WTYS01000001">
    <property type="protein sequence ID" value="MXO56960.1"/>
    <property type="molecule type" value="Genomic_DNA"/>
</dbReference>
<dbReference type="AlphaFoldDB" id="A0A6I4SP97"/>
<evidence type="ECO:0000313" key="2">
    <source>
        <dbReference type="EMBL" id="MXO56960.1"/>
    </source>
</evidence>
<dbReference type="SUPFAM" id="SSF48452">
    <property type="entry name" value="TPR-like"/>
    <property type="match status" value="1"/>
</dbReference>
<dbReference type="Gene3D" id="1.25.40.10">
    <property type="entry name" value="Tetratricopeptide repeat domain"/>
    <property type="match status" value="1"/>
</dbReference>
<dbReference type="RefSeq" id="WP_160598098.1">
    <property type="nucleotide sequence ID" value="NZ_WTYS01000001.1"/>
</dbReference>